<name>A0A7S1R7Y7_ALECA</name>
<accession>A0A7S1R7Y7</accession>
<protein>
    <submittedName>
        <fullName evidence="2">Uncharacterized protein</fullName>
    </submittedName>
</protein>
<feature type="chain" id="PRO_5030571539" evidence="1">
    <location>
        <begin position="22"/>
        <end position="516"/>
    </location>
</feature>
<proteinExistence type="predicted"/>
<evidence type="ECO:0000256" key="1">
    <source>
        <dbReference type="SAM" id="SignalP"/>
    </source>
</evidence>
<keyword evidence="1" id="KW-0732">Signal</keyword>
<evidence type="ECO:0000313" key="2">
    <source>
        <dbReference type="EMBL" id="CAD9159023.1"/>
    </source>
</evidence>
<dbReference type="AlphaFoldDB" id="A0A7S1R7Y7"/>
<sequence length="516" mass="55017">MTGPVVHIAALLASVAALAHGEATEELMGKMVVIRKVGYPEALVGERTACGQRNVWKSALSPDYIMHVAFGGFHEGTCAQIGYLKFEKTEVIDERPVPFFRHHNTTVEVFSRDPTVLDVAGCIGRECGMELNTLGSSHYMKDVAHCISPAFGPCVPKAWDCLGDDVCRSALQCLPTAARTCGKDVWKVVTDPVERKKVSCIWECGNSTMCILEKCGKVALECFTGFDPVCHKAAVCLPDELLKCSAPAFKCLVSKDGVCRENLSCLAKGAGVCADPAVNVLTDQSIAGVMTCANHRCPAPAGVPNGTRLQGLELAPPSHYPEQLACMGFKCAGEVARLLGDKDVWAMTTCLANGAEGCGDSLWECVGDGSCQRELQCWTDSLVADSSDIWKMVTDPAERSFDRELVACVSGCSANHKSRLAKALCVAGTCGLKAMKCAGDSTCRGVFTDLPAALLKCAPSSLKDPKFTKAARCAAQMADTCGRAGIELVRDQNLAKIVTCNAQCTRPTQKQTEIVV</sequence>
<dbReference type="EMBL" id="HBGE01059769">
    <property type="protein sequence ID" value="CAD9159023.1"/>
    <property type="molecule type" value="Transcribed_RNA"/>
</dbReference>
<gene>
    <name evidence="2" type="ORF">ACAT0790_LOCUS35788</name>
</gene>
<organism evidence="2">
    <name type="scientific">Alexandrium catenella</name>
    <name type="common">Red tide dinoflagellate</name>
    <name type="synonym">Gonyaulax catenella</name>
    <dbReference type="NCBI Taxonomy" id="2925"/>
    <lineage>
        <taxon>Eukaryota</taxon>
        <taxon>Sar</taxon>
        <taxon>Alveolata</taxon>
        <taxon>Dinophyceae</taxon>
        <taxon>Gonyaulacales</taxon>
        <taxon>Pyrocystaceae</taxon>
        <taxon>Alexandrium</taxon>
    </lineage>
</organism>
<reference evidence="2" key="1">
    <citation type="submission" date="2021-01" db="EMBL/GenBank/DDBJ databases">
        <authorList>
            <person name="Corre E."/>
            <person name="Pelletier E."/>
            <person name="Niang G."/>
            <person name="Scheremetjew M."/>
            <person name="Finn R."/>
            <person name="Kale V."/>
            <person name="Holt S."/>
            <person name="Cochrane G."/>
            <person name="Meng A."/>
            <person name="Brown T."/>
            <person name="Cohen L."/>
        </authorList>
    </citation>
    <scope>NUCLEOTIDE SEQUENCE</scope>
    <source>
        <strain evidence="2">OF101</strain>
    </source>
</reference>
<feature type="signal peptide" evidence="1">
    <location>
        <begin position="1"/>
        <end position="21"/>
    </location>
</feature>